<feature type="domain" description="DNA methylase adenine-specific" evidence="5">
    <location>
        <begin position="295"/>
        <end position="657"/>
    </location>
</feature>
<dbReference type="GO" id="GO:0032259">
    <property type="term" value="P:methylation"/>
    <property type="evidence" value="ECO:0007669"/>
    <property type="project" value="UniProtKB-KW"/>
</dbReference>
<dbReference type="Proteomes" id="UP000029091">
    <property type="component" value="Unassembled WGS sequence"/>
</dbReference>
<accession>A0A087DS55</accession>
<reference evidence="7 8" key="1">
    <citation type="submission" date="2014-03" db="EMBL/GenBank/DDBJ databases">
        <title>Genomics of Bifidobacteria.</title>
        <authorList>
            <person name="Ventura M."/>
            <person name="Milani C."/>
            <person name="Lugli G.A."/>
        </authorList>
    </citation>
    <scope>NUCLEOTIDE SEQUENCE [LARGE SCALE GENOMIC DNA]</scope>
    <source>
        <strain evidence="8">JCM 15918</strain>
    </source>
</reference>
<evidence type="ECO:0000256" key="3">
    <source>
        <dbReference type="ARBA" id="ARBA00023125"/>
    </source>
</evidence>
<protein>
    <submittedName>
        <fullName evidence="7">N-6 DNA Methylase family protein</fullName>
    </submittedName>
</protein>
<dbReference type="AlphaFoldDB" id="A0A087DS55"/>
<dbReference type="SUPFAM" id="SSF116734">
    <property type="entry name" value="DNA methylase specificity domain"/>
    <property type="match status" value="1"/>
</dbReference>
<dbReference type="EMBL" id="JGZQ01000003">
    <property type="protein sequence ID" value="KFI98355.1"/>
    <property type="molecule type" value="Genomic_DNA"/>
</dbReference>
<sequence>MSNTGFKVRFDENGDIVDILGGGCLKSTPEEKVRQRFIETLINEYHYPANTIRREVPIQHGSKELRDKDGNPVRADIVVYASKAACLNRDQGKINFVVECKRNKVEDGYAQLVSYIFNTSANGGVWTNGDGTVFYRRENKDGIQVLEETPGLPRCGQGWEDGRTPRIGELERPRNVRRLLAMCHNRLYGRGMENADSDLTMDMVRILLAKIYDETVTSDTAYPHFWITPEQYKSEDGRAAVAKTIRSLFHEYAEQYPTVFDKDEDIAVGDSTLVEAASVLQDYSFVSREDDADDWDLMGAAYEQFTHVTLKRQQGQFFTNRLVVKAMVDMLDPDIADKVLDPAGGSGGFATAAFRYKRRKAIDGTKPGSPQRERRLGLCKNSVFLVEISKRLVKIAKTAMLLTGDGNTGMTQGNSLDKYSNLDGWITSHCPKGTPDIIITNPPFSGQKTESMMMDPDILKLFGFGHKPDPEGAFPTITDDDDDRDAGHGTLLIRQAPELLFLERCIDWLKPGGRIGIVLPKGILDNRTYINYRRWMLSRCKVDAVVTLHKNTFEPDTGVRTCVLFLSKPLEDDPVPGDYTIFMAQSRRVGKDSKGEPVFALDEKGSATSELDEDLTQIAESYKTFRDIGTFTESETCFTAERGELDDNLNLNPQHYSPELNATLEKVSKFDDKPDWSVTTIGQLDKNIRIYMGPRWSSRSLVVEDPSDTTNLTPYLTANGALEQRRMTVKWFDMSRATDKQKECVRMLRVQKGDILISRSGTIGKVTYATRILADKYVISDDLVRVRVPDENMRAYLLAFLMSSTAMNLMKLDEFGSVQQHLQPRHIWGLPVPVPDSWEQVSPIIDAGKGMISAMEQTSLADESLRTNGFDSLIE</sequence>
<dbReference type="Gene3D" id="3.40.50.150">
    <property type="entry name" value="Vaccinia Virus protein VP39"/>
    <property type="match status" value="1"/>
</dbReference>
<comment type="caution">
    <text evidence="7">The sequence shown here is derived from an EMBL/GenBank/DDBJ whole genome shotgun (WGS) entry which is preliminary data.</text>
</comment>
<dbReference type="SUPFAM" id="SSF53335">
    <property type="entry name" value="S-adenosyl-L-methionine-dependent methyltransferases"/>
    <property type="match status" value="1"/>
</dbReference>
<evidence type="ECO:0000256" key="2">
    <source>
        <dbReference type="ARBA" id="ARBA00022747"/>
    </source>
</evidence>
<dbReference type="InterPro" id="IPR029464">
    <property type="entry name" value="HSDR_N"/>
</dbReference>
<dbReference type="GO" id="GO:0008170">
    <property type="term" value="F:N-methyltransferase activity"/>
    <property type="evidence" value="ECO:0007669"/>
    <property type="project" value="InterPro"/>
</dbReference>
<dbReference type="PANTHER" id="PTHR42998:SF1">
    <property type="entry name" value="TYPE I RESTRICTION ENZYME HINDI METHYLASE SUBUNIT"/>
    <property type="match status" value="1"/>
</dbReference>
<dbReference type="InterPro" id="IPR000055">
    <property type="entry name" value="Restrct_endonuc_typeI_TRD"/>
</dbReference>
<proteinExistence type="inferred from homology"/>
<feature type="domain" description="Type I restriction modification DNA specificity" evidence="4">
    <location>
        <begin position="739"/>
        <end position="840"/>
    </location>
</feature>
<organism evidence="7 8">
    <name type="scientific">Bifidobacterium adolescentis JCM 15918</name>
    <dbReference type="NCBI Taxonomy" id="1437612"/>
    <lineage>
        <taxon>Bacteria</taxon>
        <taxon>Bacillati</taxon>
        <taxon>Actinomycetota</taxon>
        <taxon>Actinomycetes</taxon>
        <taxon>Bifidobacteriales</taxon>
        <taxon>Bifidobacteriaceae</taxon>
        <taxon>Bifidobacterium</taxon>
    </lineage>
</organism>
<dbReference type="InterPro" id="IPR003356">
    <property type="entry name" value="DNA_methylase_A-5"/>
</dbReference>
<dbReference type="PANTHER" id="PTHR42998">
    <property type="entry name" value="TYPE I RESTRICTION ENZYME HINDVIIP M PROTEIN-RELATED"/>
    <property type="match status" value="1"/>
</dbReference>
<dbReference type="InterPro" id="IPR029063">
    <property type="entry name" value="SAM-dependent_MTases_sf"/>
</dbReference>
<dbReference type="RefSeq" id="WP_033499510.1">
    <property type="nucleotide sequence ID" value="NZ_JDUX01000002.1"/>
</dbReference>
<dbReference type="Gene3D" id="3.90.220.20">
    <property type="entry name" value="DNA methylase specificity domains"/>
    <property type="match status" value="1"/>
</dbReference>
<dbReference type="PROSITE" id="PS00092">
    <property type="entry name" value="N6_MTASE"/>
    <property type="match status" value="1"/>
</dbReference>
<dbReference type="Pfam" id="PF01420">
    <property type="entry name" value="Methylase_S"/>
    <property type="match status" value="1"/>
</dbReference>
<evidence type="ECO:0000313" key="8">
    <source>
        <dbReference type="Proteomes" id="UP000029091"/>
    </source>
</evidence>
<evidence type="ECO:0000256" key="1">
    <source>
        <dbReference type="ARBA" id="ARBA00010923"/>
    </source>
</evidence>
<dbReference type="InterPro" id="IPR002052">
    <property type="entry name" value="DNA_methylase_N6_adenine_CS"/>
</dbReference>
<dbReference type="PRINTS" id="PR00507">
    <property type="entry name" value="N12N6MTFRASE"/>
</dbReference>
<dbReference type="InterPro" id="IPR044946">
    <property type="entry name" value="Restrct_endonuc_typeI_TRD_sf"/>
</dbReference>
<keyword evidence="2" id="KW-0680">Restriction system</keyword>
<evidence type="ECO:0000259" key="5">
    <source>
        <dbReference type="Pfam" id="PF02384"/>
    </source>
</evidence>
<keyword evidence="7" id="KW-0808">Transferase</keyword>
<dbReference type="Pfam" id="PF13588">
    <property type="entry name" value="HSDR_N_2"/>
    <property type="match status" value="1"/>
</dbReference>
<dbReference type="GO" id="GO:0003677">
    <property type="term" value="F:DNA binding"/>
    <property type="evidence" value="ECO:0007669"/>
    <property type="project" value="UniProtKB-KW"/>
</dbReference>
<name>A0A087DS55_BIFAD</name>
<dbReference type="Pfam" id="PF02384">
    <property type="entry name" value="N6_Mtase"/>
    <property type="match status" value="1"/>
</dbReference>
<gene>
    <name evidence="7" type="ORF">BSTER_0937</name>
</gene>
<evidence type="ECO:0000313" key="7">
    <source>
        <dbReference type="EMBL" id="KFI98355.1"/>
    </source>
</evidence>
<keyword evidence="3" id="KW-0238">DNA-binding</keyword>
<comment type="similarity">
    <text evidence="1">Belongs to the type-I restriction system S methylase family.</text>
</comment>
<dbReference type="GO" id="GO:0009307">
    <property type="term" value="P:DNA restriction-modification system"/>
    <property type="evidence" value="ECO:0007669"/>
    <property type="project" value="UniProtKB-KW"/>
</dbReference>
<dbReference type="InterPro" id="IPR052916">
    <property type="entry name" value="Type-I_RE_MTase_Subunit"/>
</dbReference>
<evidence type="ECO:0000259" key="4">
    <source>
        <dbReference type="Pfam" id="PF01420"/>
    </source>
</evidence>
<keyword evidence="7" id="KW-0489">Methyltransferase</keyword>
<feature type="domain" description="Type I restriction enzyme R protein N-terminal" evidence="6">
    <location>
        <begin position="29"/>
        <end position="150"/>
    </location>
</feature>
<evidence type="ECO:0000259" key="6">
    <source>
        <dbReference type="Pfam" id="PF13588"/>
    </source>
</evidence>